<feature type="compositionally biased region" description="Polar residues" evidence="1">
    <location>
        <begin position="78"/>
        <end position="88"/>
    </location>
</feature>
<dbReference type="AlphaFoldDB" id="M7MRJ4"/>
<reference evidence="2 3" key="1">
    <citation type="journal article" date="2013" name="Genome Announc.">
        <title>Draft Genome Sequence of Arthrobacter gangotriensis Strain Lz1yT, Isolated from a Penguin Rookery Soil Sample Collected in Antarctica, near the Indian Station Dakshin Gangotri.</title>
        <authorList>
            <person name="Shivaji S."/>
            <person name="Ara S."/>
            <person name="Bandi S."/>
            <person name="Singh A."/>
            <person name="Kumar Pinnaka A."/>
        </authorList>
    </citation>
    <scope>NUCLEOTIDE SEQUENCE [LARGE SCALE GENOMIC DNA]</scope>
    <source>
        <strain evidence="2 3">Lz1y</strain>
    </source>
</reference>
<organism evidence="2 3">
    <name type="scientific">Paeniglutamicibacter gangotriensis Lz1y</name>
    <dbReference type="NCBI Taxonomy" id="1276920"/>
    <lineage>
        <taxon>Bacteria</taxon>
        <taxon>Bacillati</taxon>
        <taxon>Actinomycetota</taxon>
        <taxon>Actinomycetes</taxon>
        <taxon>Micrococcales</taxon>
        <taxon>Micrococcaceae</taxon>
        <taxon>Paeniglutamicibacter</taxon>
    </lineage>
</organism>
<dbReference type="EMBL" id="AOCK01000009">
    <property type="protein sequence ID" value="EMQ97646.1"/>
    <property type="molecule type" value="Genomic_DNA"/>
</dbReference>
<evidence type="ECO:0000313" key="2">
    <source>
        <dbReference type="EMBL" id="EMQ97646.1"/>
    </source>
</evidence>
<sequence length="226" mass="23622">MTAAGQDPSRPAPRARQNGRWLNKSTGVALRRGRNDAITSAQRGCKVPMPGSRQVKWRRQLSPGRQFPGPNLSERVSAVTTSQQSDDNLQPAASAEEQQPVGTDAPSQTAEAAPVTEAEQAPVAEAAAEETPAQEAPVAEAASEAAPAPEAPAEEAPCPGSPGRRVCHRTGRSGYTRSRANPGPGSYSVCSADPCCSRSCSRRTAPGRKARCQGHGPGCRSPDLHL</sequence>
<protein>
    <submittedName>
        <fullName evidence="2">Uncharacterized protein</fullName>
    </submittedName>
</protein>
<comment type="caution">
    <text evidence="2">The sequence shown here is derived from an EMBL/GenBank/DDBJ whole genome shotgun (WGS) entry which is preliminary data.</text>
</comment>
<name>M7MRJ4_9MICC</name>
<accession>M7MRJ4</accession>
<feature type="compositionally biased region" description="Polar residues" evidence="1">
    <location>
        <begin position="96"/>
        <end position="107"/>
    </location>
</feature>
<evidence type="ECO:0000256" key="1">
    <source>
        <dbReference type="SAM" id="MobiDB-lite"/>
    </source>
</evidence>
<feature type="region of interest" description="Disordered" evidence="1">
    <location>
        <begin position="1"/>
        <end position="226"/>
    </location>
</feature>
<gene>
    <name evidence="2" type="ORF">ADIAG_03026</name>
</gene>
<dbReference type="STRING" id="1276920.ADIAG_03026"/>
<feature type="compositionally biased region" description="Low complexity" evidence="1">
    <location>
        <begin position="108"/>
        <end position="148"/>
    </location>
</feature>
<dbReference type="Proteomes" id="UP000012015">
    <property type="component" value="Unassembled WGS sequence"/>
</dbReference>
<keyword evidence="3" id="KW-1185">Reference proteome</keyword>
<proteinExistence type="predicted"/>
<evidence type="ECO:0000313" key="3">
    <source>
        <dbReference type="Proteomes" id="UP000012015"/>
    </source>
</evidence>